<sequence length="116" mass="12509">MGLGERIKDQLAVIGMSQSELARRIGVRQSTINGLIRGEQRSTTKLHLIARELQTTSAFLSGETDDPEAEGSDSAITSEDREILELMRALPPKERAAALVLIRSLATSAKSPSVHG</sequence>
<dbReference type="PROSITE" id="PS50943">
    <property type="entry name" value="HTH_CROC1"/>
    <property type="match status" value="1"/>
</dbReference>
<evidence type="ECO:0000313" key="3">
    <source>
        <dbReference type="EMBL" id="MFC0683067.1"/>
    </source>
</evidence>
<accession>A0ABV6S2V1</accession>
<protein>
    <submittedName>
        <fullName evidence="3">Helix-turn-helix domain-containing protein</fullName>
    </submittedName>
</protein>
<feature type="domain" description="HTH cro/C1-type" evidence="2">
    <location>
        <begin position="15"/>
        <end position="60"/>
    </location>
</feature>
<comment type="caution">
    <text evidence="3">The sequence shown here is derived from an EMBL/GenBank/DDBJ whole genome shotgun (WGS) entry which is preliminary data.</text>
</comment>
<name>A0ABV6S2V1_9SPHN</name>
<dbReference type="SMART" id="SM00530">
    <property type="entry name" value="HTH_XRE"/>
    <property type="match status" value="1"/>
</dbReference>
<dbReference type="InterPro" id="IPR001387">
    <property type="entry name" value="Cro/C1-type_HTH"/>
</dbReference>
<evidence type="ECO:0000256" key="1">
    <source>
        <dbReference type="SAM" id="MobiDB-lite"/>
    </source>
</evidence>
<organism evidence="3 4">
    <name type="scientific">Novosphingobium clariflavum</name>
    <dbReference type="NCBI Taxonomy" id="2029884"/>
    <lineage>
        <taxon>Bacteria</taxon>
        <taxon>Pseudomonadati</taxon>
        <taxon>Pseudomonadota</taxon>
        <taxon>Alphaproteobacteria</taxon>
        <taxon>Sphingomonadales</taxon>
        <taxon>Sphingomonadaceae</taxon>
        <taxon>Novosphingobium</taxon>
    </lineage>
</organism>
<dbReference type="Proteomes" id="UP001589858">
    <property type="component" value="Unassembled WGS sequence"/>
</dbReference>
<dbReference type="RefSeq" id="WP_267220725.1">
    <property type="nucleotide sequence ID" value="NZ_JAPCWC010000008.1"/>
</dbReference>
<dbReference type="Pfam" id="PF01381">
    <property type="entry name" value="HTH_3"/>
    <property type="match status" value="1"/>
</dbReference>
<dbReference type="SUPFAM" id="SSF47413">
    <property type="entry name" value="lambda repressor-like DNA-binding domains"/>
    <property type="match status" value="1"/>
</dbReference>
<gene>
    <name evidence="3" type="ORF">ACFFF8_00500</name>
</gene>
<dbReference type="EMBL" id="JBHLTM010000003">
    <property type="protein sequence ID" value="MFC0683067.1"/>
    <property type="molecule type" value="Genomic_DNA"/>
</dbReference>
<reference evidence="3 4" key="1">
    <citation type="submission" date="2024-09" db="EMBL/GenBank/DDBJ databases">
        <authorList>
            <person name="Sun Q."/>
            <person name="Mori K."/>
        </authorList>
    </citation>
    <scope>NUCLEOTIDE SEQUENCE [LARGE SCALE GENOMIC DNA]</scope>
    <source>
        <strain evidence="3 4">CICC 11035S</strain>
    </source>
</reference>
<evidence type="ECO:0000259" key="2">
    <source>
        <dbReference type="PROSITE" id="PS50943"/>
    </source>
</evidence>
<evidence type="ECO:0000313" key="4">
    <source>
        <dbReference type="Proteomes" id="UP001589858"/>
    </source>
</evidence>
<feature type="region of interest" description="Disordered" evidence="1">
    <location>
        <begin position="59"/>
        <end position="78"/>
    </location>
</feature>
<keyword evidence="4" id="KW-1185">Reference proteome</keyword>
<proteinExistence type="predicted"/>
<dbReference type="CDD" id="cd00093">
    <property type="entry name" value="HTH_XRE"/>
    <property type="match status" value="1"/>
</dbReference>
<dbReference type="InterPro" id="IPR010982">
    <property type="entry name" value="Lambda_DNA-bd_dom_sf"/>
</dbReference>
<dbReference type="Gene3D" id="1.10.260.40">
    <property type="entry name" value="lambda repressor-like DNA-binding domains"/>
    <property type="match status" value="1"/>
</dbReference>